<dbReference type="SUPFAM" id="SSF52096">
    <property type="entry name" value="ClpP/crotonase"/>
    <property type="match status" value="1"/>
</dbReference>
<evidence type="ECO:0000256" key="5">
    <source>
        <dbReference type="ARBA" id="ARBA00023128"/>
    </source>
</evidence>
<dbReference type="FunFam" id="3.90.226.10:FF:000026">
    <property type="entry name" value="3-hydroxyisobutyryl-CoA hydrolase, mitochondrial"/>
    <property type="match status" value="1"/>
</dbReference>
<evidence type="ECO:0000256" key="4">
    <source>
        <dbReference type="ARBA" id="ARBA00022801"/>
    </source>
</evidence>
<dbReference type="GO" id="GO:0005739">
    <property type="term" value="C:mitochondrion"/>
    <property type="evidence" value="ECO:0007669"/>
    <property type="project" value="UniProtKB-SubCell"/>
</dbReference>
<dbReference type="CDD" id="cd06558">
    <property type="entry name" value="crotonase-like"/>
    <property type="match status" value="1"/>
</dbReference>
<dbReference type="AlphaFoldDB" id="A9SUT7"/>
<dbReference type="EnsemblPlants" id="Pp3c22_10130V3.6">
    <property type="protein sequence ID" value="Pp3c22_10130V3.6"/>
    <property type="gene ID" value="Pp3c22_10130"/>
</dbReference>
<evidence type="ECO:0000313" key="9">
    <source>
        <dbReference type="EMBL" id="PNR30650.1"/>
    </source>
</evidence>
<dbReference type="FunCoup" id="A9SUT7">
    <property type="interactions" value="2314"/>
</dbReference>
<dbReference type="GO" id="GO:0006574">
    <property type="term" value="P:L-valine catabolic process"/>
    <property type="evidence" value="ECO:0000318"/>
    <property type="project" value="GO_Central"/>
</dbReference>
<dbReference type="Gramene" id="Pp3c22_10130V3.4">
    <property type="protein sequence ID" value="Pp3c22_10130V3.4"/>
    <property type="gene ID" value="Pp3c22_10130"/>
</dbReference>
<dbReference type="PaxDb" id="3218-PP1S121_122V6.1"/>
<evidence type="ECO:0000256" key="2">
    <source>
        <dbReference type="ARBA" id="ARBA00004173"/>
    </source>
</evidence>
<dbReference type="InterPro" id="IPR032259">
    <property type="entry name" value="HIBYL-CoA-H"/>
</dbReference>
<dbReference type="EnsemblPlants" id="Pp3c22_10130V3.2">
    <property type="protein sequence ID" value="Pp3c22_10130V3.2"/>
    <property type="gene ID" value="Pp3c22_10130"/>
</dbReference>
<dbReference type="PANTHER" id="PTHR43176">
    <property type="entry name" value="3-HYDROXYISOBUTYRYL-COA HYDROLASE-RELATED"/>
    <property type="match status" value="1"/>
</dbReference>
<protein>
    <recommendedName>
        <fullName evidence="3 7">3-hydroxyisobutyryl-CoA hydrolase</fullName>
        <shortName evidence="7">HIB-CoA hydrolase</shortName>
        <shortName evidence="7">HIBYL-CoA-H</shortName>
        <ecNumber evidence="3 7">3.1.2.4</ecNumber>
    </recommendedName>
    <alternativeName>
        <fullName evidence="6 7">3-hydroxyisobutyryl-coenzyme A hydrolase</fullName>
    </alternativeName>
</protein>
<reference evidence="10" key="3">
    <citation type="submission" date="2020-12" db="UniProtKB">
        <authorList>
            <consortium name="EnsemblPlants"/>
        </authorList>
    </citation>
    <scope>IDENTIFICATION</scope>
</reference>
<reference evidence="9 11" key="1">
    <citation type="journal article" date="2008" name="Science">
        <title>The Physcomitrella genome reveals evolutionary insights into the conquest of land by plants.</title>
        <authorList>
            <person name="Rensing S."/>
            <person name="Lang D."/>
            <person name="Zimmer A."/>
            <person name="Terry A."/>
            <person name="Salamov A."/>
            <person name="Shapiro H."/>
            <person name="Nishiyama T."/>
            <person name="Perroud P.-F."/>
            <person name="Lindquist E."/>
            <person name="Kamisugi Y."/>
            <person name="Tanahashi T."/>
            <person name="Sakakibara K."/>
            <person name="Fujita T."/>
            <person name="Oishi K."/>
            <person name="Shin-I T."/>
            <person name="Kuroki Y."/>
            <person name="Toyoda A."/>
            <person name="Suzuki Y."/>
            <person name="Hashimoto A."/>
            <person name="Yamaguchi K."/>
            <person name="Sugano A."/>
            <person name="Kohara Y."/>
            <person name="Fujiyama A."/>
            <person name="Anterola A."/>
            <person name="Aoki S."/>
            <person name="Ashton N."/>
            <person name="Barbazuk W.B."/>
            <person name="Barker E."/>
            <person name="Bennetzen J."/>
            <person name="Bezanilla M."/>
            <person name="Blankenship R."/>
            <person name="Cho S.H."/>
            <person name="Dutcher S."/>
            <person name="Estelle M."/>
            <person name="Fawcett J.A."/>
            <person name="Gundlach H."/>
            <person name="Hanada K."/>
            <person name="Heyl A."/>
            <person name="Hicks K.A."/>
            <person name="Hugh J."/>
            <person name="Lohr M."/>
            <person name="Mayer K."/>
            <person name="Melkozernov A."/>
            <person name="Murata T."/>
            <person name="Nelson D."/>
            <person name="Pils B."/>
            <person name="Prigge M."/>
            <person name="Reiss B."/>
            <person name="Renner T."/>
            <person name="Rombauts S."/>
            <person name="Rushton P."/>
            <person name="Sanderfoot A."/>
            <person name="Schween G."/>
            <person name="Shiu S.-H."/>
            <person name="Stueber K."/>
            <person name="Theodoulou F.L."/>
            <person name="Tu H."/>
            <person name="Van de Peer Y."/>
            <person name="Verrier P.J."/>
            <person name="Waters E."/>
            <person name="Wood A."/>
            <person name="Yang L."/>
            <person name="Cove D."/>
            <person name="Cuming A."/>
            <person name="Hasebe M."/>
            <person name="Lucas S."/>
            <person name="Mishler D.B."/>
            <person name="Reski R."/>
            <person name="Grigoriev I."/>
            <person name="Quatrano R.S."/>
            <person name="Boore J.L."/>
        </authorList>
    </citation>
    <scope>NUCLEOTIDE SEQUENCE [LARGE SCALE GENOMIC DNA]</scope>
    <source>
        <strain evidence="10 11">cv. Gransden 2004</strain>
    </source>
</reference>
<dbReference type="EMBL" id="ABEU02000022">
    <property type="protein sequence ID" value="PNR30650.1"/>
    <property type="molecule type" value="Genomic_DNA"/>
</dbReference>
<accession>A9SUT7</accession>
<dbReference type="Gramene" id="Pp3c22_10130V3.1">
    <property type="protein sequence ID" value="Pp3c22_10130V3.1"/>
    <property type="gene ID" value="Pp3c22_10130"/>
</dbReference>
<dbReference type="Pfam" id="PF16113">
    <property type="entry name" value="ECH_2"/>
    <property type="match status" value="1"/>
</dbReference>
<dbReference type="STRING" id="3218.A9SUT7"/>
<dbReference type="RefSeq" id="XP_024360185.1">
    <property type="nucleotide sequence ID" value="XM_024504417.2"/>
</dbReference>
<organism evidence="9">
    <name type="scientific">Physcomitrium patens</name>
    <name type="common">Spreading-leaved earth moss</name>
    <name type="synonym">Physcomitrella patens</name>
    <dbReference type="NCBI Taxonomy" id="3218"/>
    <lineage>
        <taxon>Eukaryota</taxon>
        <taxon>Viridiplantae</taxon>
        <taxon>Streptophyta</taxon>
        <taxon>Embryophyta</taxon>
        <taxon>Bryophyta</taxon>
        <taxon>Bryophytina</taxon>
        <taxon>Bryopsida</taxon>
        <taxon>Funariidae</taxon>
        <taxon>Funariales</taxon>
        <taxon>Funariaceae</taxon>
        <taxon>Physcomitrium</taxon>
    </lineage>
</organism>
<comment type="similarity">
    <text evidence="7">Belongs to the enoyl-CoA hydratase/isomerase family.</text>
</comment>
<evidence type="ECO:0000259" key="8">
    <source>
        <dbReference type="Pfam" id="PF16113"/>
    </source>
</evidence>
<dbReference type="EnsemblPlants" id="Pp3c22_10130V3.5">
    <property type="protein sequence ID" value="Pp3c22_10130V3.5"/>
    <property type="gene ID" value="Pp3c22_10130"/>
</dbReference>
<dbReference type="EnsemblPlants" id="Pp3c22_10130V3.3">
    <property type="protein sequence ID" value="Pp3c22_10130V3.3"/>
    <property type="gene ID" value="Pp3c22_10130"/>
</dbReference>
<dbReference type="Gramene" id="Pp3c22_10130V3.7">
    <property type="protein sequence ID" value="Pp3c22_10130V3.7"/>
    <property type="gene ID" value="Pp3c22_10130"/>
</dbReference>
<evidence type="ECO:0000256" key="1">
    <source>
        <dbReference type="ARBA" id="ARBA00001709"/>
    </source>
</evidence>
<evidence type="ECO:0000256" key="3">
    <source>
        <dbReference type="ARBA" id="ARBA00011915"/>
    </source>
</evidence>
<dbReference type="RefSeq" id="XP_024360182.1">
    <property type="nucleotide sequence ID" value="XM_024504414.2"/>
</dbReference>
<dbReference type="Gramene" id="Pp3c22_10130V3.2">
    <property type="protein sequence ID" value="Pp3c22_10130V3.2"/>
    <property type="gene ID" value="Pp3c22_10130"/>
</dbReference>
<dbReference type="OMA" id="LVWEQIR"/>
<dbReference type="RefSeq" id="XP_073386188.1">
    <property type="nucleotide sequence ID" value="XM_073530087.1"/>
</dbReference>
<dbReference type="Gene3D" id="3.90.226.10">
    <property type="entry name" value="2-enoyl-CoA Hydratase, Chain A, domain 1"/>
    <property type="match status" value="1"/>
</dbReference>
<keyword evidence="4 7" id="KW-0378">Hydrolase</keyword>
<dbReference type="OrthoDB" id="16820at2759"/>
<comment type="pathway">
    <text evidence="7">Amino-acid degradation; L-valine degradation.</text>
</comment>
<dbReference type="InterPro" id="IPR045004">
    <property type="entry name" value="ECH_dom"/>
</dbReference>
<dbReference type="GeneID" id="112274715"/>
<dbReference type="RefSeq" id="XP_024360184.1">
    <property type="nucleotide sequence ID" value="XM_024504416.2"/>
</dbReference>
<dbReference type="EnsemblPlants" id="Pp3c22_10130V3.7">
    <property type="protein sequence ID" value="Pp3c22_10130V3.7"/>
    <property type="gene ID" value="Pp3c22_10130"/>
</dbReference>
<comment type="subcellular location">
    <subcellularLocation>
        <location evidence="2">Mitochondrion</location>
    </subcellularLocation>
</comment>
<dbReference type="HOGENOM" id="CLU_009834_22_1_1"/>
<dbReference type="Gramene" id="Pp3c22_10130V3.5">
    <property type="protein sequence ID" value="Pp3c22_10130V3.5"/>
    <property type="gene ID" value="Pp3c22_10130"/>
</dbReference>
<dbReference type="PANTHER" id="PTHR43176:SF2">
    <property type="entry name" value="3-HYDROXYISOBUTYRYL-COA HYDROLASE-LIKE PROTEIN 5"/>
    <property type="match status" value="1"/>
</dbReference>
<proteinExistence type="inferred from homology"/>
<dbReference type="Gramene" id="Pp3c22_10130V3.3">
    <property type="protein sequence ID" value="Pp3c22_10130V3.3"/>
    <property type="gene ID" value="Pp3c22_10130"/>
</dbReference>
<dbReference type="EC" id="3.1.2.4" evidence="3 7"/>
<dbReference type="Proteomes" id="UP000006727">
    <property type="component" value="Chromosome 22"/>
</dbReference>
<dbReference type="KEGG" id="ppp:112274715"/>
<name>A9SUT7_PHYPA</name>
<gene>
    <name evidence="10" type="primary">LOC112274715</name>
    <name evidence="9" type="ORF">PHYPA_026966</name>
</gene>
<dbReference type="InterPro" id="IPR029045">
    <property type="entry name" value="ClpP/crotonase-like_dom_sf"/>
</dbReference>
<dbReference type="NCBIfam" id="NF004127">
    <property type="entry name" value="PRK05617.1"/>
    <property type="match status" value="1"/>
</dbReference>
<evidence type="ECO:0000313" key="11">
    <source>
        <dbReference type="Proteomes" id="UP000006727"/>
    </source>
</evidence>
<dbReference type="RefSeq" id="XP_024360180.1">
    <property type="nucleotide sequence ID" value="XM_024504412.2"/>
</dbReference>
<sequence length="388" mass="43113">MVVANLDQAVTQPQLPAETELIIEKKGVGRFATMNRPRVLNCINLPMLEEIAEAYEQWEEDDSVGFIVLKGAGRVFCAGGDLKTFYGLGKSDESWTAMVYIKYWLDYHIATFKKPLVAIWHGLVMGGGAGLSVTGTFRVATEKTIFAMPEAGIGLHTDCGASYWLSRLSGFLGDYLGLTGHRLDGAEMYACGLATHFVPLQSLSELEKRLSELSIGDDASVGEVIESFHNPAPISPTSILHKQAAINRLFSKGTVEEIVEALEAELEETQETWVKETLKTLRRSSPMGLAVTFKSIRTGRNESQADTLKREYRLTINALKGTATDDFYEGIRSIVVDKDNAPKWNPKSIQEVTQEQLESVFMPFKDASKELQLPSEHEPRWSKKFVKV</sequence>
<dbReference type="EnsemblPlants" id="Pp3c22_10130V3.4">
    <property type="protein sequence ID" value="Pp3c22_10130V3.4"/>
    <property type="gene ID" value="Pp3c22_10130"/>
</dbReference>
<dbReference type="Gramene" id="Pp3c22_10130V3.6">
    <property type="protein sequence ID" value="Pp3c22_10130V3.6"/>
    <property type="gene ID" value="Pp3c22_10130"/>
</dbReference>
<dbReference type="eggNOG" id="ENOG502QTE8">
    <property type="taxonomic scope" value="Eukaryota"/>
</dbReference>
<evidence type="ECO:0000256" key="6">
    <source>
        <dbReference type="ARBA" id="ARBA00031181"/>
    </source>
</evidence>
<comment type="catalytic activity">
    <reaction evidence="1 7">
        <text>3-hydroxy-2-methylpropanoyl-CoA + H2O = 3-hydroxy-2-methylpropanoate + CoA + H(+)</text>
        <dbReference type="Rhea" id="RHEA:20888"/>
        <dbReference type="ChEBI" id="CHEBI:11805"/>
        <dbReference type="ChEBI" id="CHEBI:15377"/>
        <dbReference type="ChEBI" id="CHEBI:15378"/>
        <dbReference type="ChEBI" id="CHEBI:57287"/>
        <dbReference type="ChEBI" id="CHEBI:57340"/>
        <dbReference type="EC" id="3.1.2.4"/>
    </reaction>
</comment>
<evidence type="ECO:0000313" key="10">
    <source>
        <dbReference type="EnsemblPlants" id="Pp3c22_10130V3.1"/>
    </source>
</evidence>
<keyword evidence="11" id="KW-1185">Reference proteome</keyword>
<dbReference type="GO" id="GO:0003860">
    <property type="term" value="F:3-hydroxyisobutyryl-CoA hydrolase activity"/>
    <property type="evidence" value="ECO:0000318"/>
    <property type="project" value="GO_Central"/>
</dbReference>
<dbReference type="EnsemblPlants" id="Pp3c22_10130V3.1">
    <property type="protein sequence ID" value="Pp3c22_10130V3.1"/>
    <property type="gene ID" value="Pp3c22_10130"/>
</dbReference>
<comment type="function">
    <text evidence="7">Hydrolyzes 3-hydroxyisobutyryl-CoA (HIBYL-CoA), a saline catabolite. Has high activity toward isobutyryl-CoA. Could be an isobutyryl-CoA dehydrogenase that functions in valine catabolism.</text>
</comment>
<keyword evidence="5" id="KW-0496">Mitochondrion</keyword>
<evidence type="ECO:0000256" key="7">
    <source>
        <dbReference type="RuleBase" id="RU369070"/>
    </source>
</evidence>
<feature type="domain" description="Enoyl-CoA hydratase/isomerase" evidence="8">
    <location>
        <begin position="30"/>
        <end position="361"/>
    </location>
</feature>
<reference evidence="9 11" key="2">
    <citation type="journal article" date="2018" name="Plant J.">
        <title>The Physcomitrella patens chromosome-scale assembly reveals moss genome structure and evolution.</title>
        <authorList>
            <person name="Lang D."/>
            <person name="Ullrich K.K."/>
            <person name="Murat F."/>
            <person name="Fuchs J."/>
            <person name="Jenkins J."/>
            <person name="Haas F.B."/>
            <person name="Piednoel M."/>
            <person name="Gundlach H."/>
            <person name="Van Bel M."/>
            <person name="Meyberg R."/>
            <person name="Vives C."/>
            <person name="Morata J."/>
            <person name="Symeonidi A."/>
            <person name="Hiss M."/>
            <person name="Muchero W."/>
            <person name="Kamisugi Y."/>
            <person name="Saleh O."/>
            <person name="Blanc G."/>
            <person name="Decker E.L."/>
            <person name="van Gessel N."/>
            <person name="Grimwood J."/>
            <person name="Hayes R.D."/>
            <person name="Graham S.W."/>
            <person name="Gunter L.E."/>
            <person name="McDaniel S.F."/>
            <person name="Hoernstein S.N.W."/>
            <person name="Larsson A."/>
            <person name="Li F.W."/>
            <person name="Perroud P.F."/>
            <person name="Phillips J."/>
            <person name="Ranjan P."/>
            <person name="Rokshar D.S."/>
            <person name="Rothfels C.J."/>
            <person name="Schneider L."/>
            <person name="Shu S."/>
            <person name="Stevenson D.W."/>
            <person name="Thummler F."/>
            <person name="Tillich M."/>
            <person name="Villarreal Aguilar J.C."/>
            <person name="Widiez T."/>
            <person name="Wong G.K."/>
            <person name="Wymore A."/>
            <person name="Zhang Y."/>
            <person name="Zimmer A.D."/>
            <person name="Quatrano R.S."/>
            <person name="Mayer K.F.X."/>
            <person name="Goodstein D."/>
            <person name="Casacuberta J.M."/>
            <person name="Vandepoele K."/>
            <person name="Reski R."/>
            <person name="Cuming A.C."/>
            <person name="Tuskan G.A."/>
            <person name="Maumus F."/>
            <person name="Salse J."/>
            <person name="Schmutz J."/>
            <person name="Rensing S.A."/>
        </authorList>
    </citation>
    <scope>NUCLEOTIDE SEQUENCE [LARGE SCALE GENOMIC DNA]</scope>
    <source>
        <strain evidence="10 11">cv. Gransden 2004</strain>
    </source>
</reference>